<keyword evidence="2" id="KW-1185">Reference proteome</keyword>
<reference evidence="1 2" key="1">
    <citation type="submission" date="2021-06" db="EMBL/GenBank/DDBJ databases">
        <authorList>
            <person name="Palmer J.M."/>
        </authorList>
    </citation>
    <scope>NUCLEOTIDE SEQUENCE [LARGE SCALE GENOMIC DNA]</scope>
    <source>
        <strain evidence="1 2">XC_2019</strain>
        <tissue evidence="1">Muscle</tissue>
    </source>
</reference>
<proteinExistence type="predicted"/>
<gene>
    <name evidence="1" type="ORF">XENOCAPTIV_007905</name>
</gene>
<evidence type="ECO:0000313" key="1">
    <source>
        <dbReference type="EMBL" id="MEQ2207144.1"/>
    </source>
</evidence>
<name>A0ABV0RG71_9TELE</name>
<sequence>MHLLHRHELLHVFFREIRGCSENIWSPRGPDDRSNKAPWYHCISKLVYLHCHSVCLRVQACANGIEKTNLTIHIYLPHFDFCCFYKVLLSTNSEKSSVRFFESTTTRRLNQMYSKQ</sequence>
<accession>A0ABV0RG71</accession>
<protein>
    <submittedName>
        <fullName evidence="1">Uncharacterized protein</fullName>
    </submittedName>
</protein>
<evidence type="ECO:0000313" key="2">
    <source>
        <dbReference type="Proteomes" id="UP001434883"/>
    </source>
</evidence>
<dbReference type="Proteomes" id="UP001434883">
    <property type="component" value="Unassembled WGS sequence"/>
</dbReference>
<comment type="caution">
    <text evidence="1">The sequence shown here is derived from an EMBL/GenBank/DDBJ whole genome shotgun (WGS) entry which is preliminary data.</text>
</comment>
<organism evidence="1 2">
    <name type="scientific">Xenoophorus captivus</name>
    <dbReference type="NCBI Taxonomy" id="1517983"/>
    <lineage>
        <taxon>Eukaryota</taxon>
        <taxon>Metazoa</taxon>
        <taxon>Chordata</taxon>
        <taxon>Craniata</taxon>
        <taxon>Vertebrata</taxon>
        <taxon>Euteleostomi</taxon>
        <taxon>Actinopterygii</taxon>
        <taxon>Neopterygii</taxon>
        <taxon>Teleostei</taxon>
        <taxon>Neoteleostei</taxon>
        <taxon>Acanthomorphata</taxon>
        <taxon>Ovalentaria</taxon>
        <taxon>Atherinomorphae</taxon>
        <taxon>Cyprinodontiformes</taxon>
        <taxon>Goodeidae</taxon>
        <taxon>Xenoophorus</taxon>
    </lineage>
</organism>
<dbReference type="EMBL" id="JAHRIN010043924">
    <property type="protein sequence ID" value="MEQ2207144.1"/>
    <property type="molecule type" value="Genomic_DNA"/>
</dbReference>